<evidence type="ECO:0000313" key="8">
    <source>
        <dbReference type="Proteomes" id="UP000007800"/>
    </source>
</evidence>
<dbReference type="CDD" id="cd04474">
    <property type="entry name" value="RPA1_DBD_A"/>
    <property type="match status" value="1"/>
</dbReference>
<dbReference type="Gene3D" id="2.40.50.140">
    <property type="entry name" value="Nucleic acid-binding proteins"/>
    <property type="match status" value="1"/>
</dbReference>
<sequence length="143" mass="16151">MRLGVKEGSRLTLKSPHPRRASVRRTSQPYSRTLISNLRVGSTDWCLRGRVVSKSEIFGISTGELFHAHISDEDSNTVKLLFFDEAAHIFHDSIQIGAIYYFRNGKVLRAHSKFNKEADVEIKFDTSAVIEAADDIKDVTELD</sequence>
<keyword evidence="8" id="KW-1185">Reference proteome</keyword>
<proteinExistence type="inferred from homology"/>
<keyword evidence="5" id="KW-0238">DNA-binding</keyword>
<dbReference type="SUPFAM" id="SSF50249">
    <property type="entry name" value="Nucleic acid-binding proteins"/>
    <property type="match status" value="1"/>
</dbReference>
<dbReference type="GO" id="GO:0003677">
    <property type="term" value="F:DNA binding"/>
    <property type="evidence" value="ECO:0007669"/>
    <property type="project" value="UniProtKB-KW"/>
</dbReference>
<dbReference type="RefSeq" id="XP_002767785.1">
    <property type="nucleotide sequence ID" value="XM_002767739.1"/>
</dbReference>
<keyword evidence="2" id="KW-0479">Metal-binding</keyword>
<dbReference type="InParanoid" id="C5LS31"/>
<dbReference type="Proteomes" id="UP000007800">
    <property type="component" value="Unassembled WGS sequence"/>
</dbReference>
<dbReference type="AlphaFoldDB" id="C5LS31"/>
<dbReference type="GO" id="GO:0008270">
    <property type="term" value="F:zinc ion binding"/>
    <property type="evidence" value="ECO:0007669"/>
    <property type="project" value="UniProtKB-KW"/>
</dbReference>
<evidence type="ECO:0000256" key="6">
    <source>
        <dbReference type="SAM" id="MobiDB-lite"/>
    </source>
</evidence>
<evidence type="ECO:0000256" key="2">
    <source>
        <dbReference type="ARBA" id="ARBA00022723"/>
    </source>
</evidence>
<keyword evidence="4" id="KW-0862">Zinc</keyword>
<name>C5LS31_PERM5</name>
<evidence type="ECO:0000313" key="7">
    <source>
        <dbReference type="EMBL" id="EER00503.1"/>
    </source>
</evidence>
<dbReference type="EMBL" id="GG685006">
    <property type="protein sequence ID" value="EER00503.1"/>
    <property type="molecule type" value="Genomic_DNA"/>
</dbReference>
<keyword evidence="3" id="KW-0863">Zinc-finger</keyword>
<feature type="region of interest" description="Disordered" evidence="6">
    <location>
        <begin position="1"/>
        <end position="26"/>
    </location>
</feature>
<organism evidence="8">
    <name type="scientific">Perkinsus marinus (strain ATCC 50983 / TXsc)</name>
    <dbReference type="NCBI Taxonomy" id="423536"/>
    <lineage>
        <taxon>Eukaryota</taxon>
        <taxon>Sar</taxon>
        <taxon>Alveolata</taxon>
        <taxon>Perkinsozoa</taxon>
        <taxon>Perkinsea</taxon>
        <taxon>Perkinsida</taxon>
        <taxon>Perkinsidae</taxon>
        <taxon>Perkinsus</taxon>
    </lineage>
</organism>
<dbReference type="OrthoDB" id="1751331at2759"/>
<evidence type="ECO:0000256" key="5">
    <source>
        <dbReference type="ARBA" id="ARBA00023125"/>
    </source>
</evidence>
<gene>
    <name evidence="7" type="ORF">Pmar_PMAR018387</name>
</gene>
<evidence type="ECO:0000256" key="1">
    <source>
        <dbReference type="ARBA" id="ARBA00005690"/>
    </source>
</evidence>
<evidence type="ECO:0000256" key="3">
    <source>
        <dbReference type="ARBA" id="ARBA00022771"/>
    </source>
</evidence>
<dbReference type="InterPro" id="IPR012340">
    <property type="entry name" value="NA-bd_OB-fold"/>
</dbReference>
<dbReference type="GeneID" id="9043577"/>
<evidence type="ECO:0008006" key="9">
    <source>
        <dbReference type="Google" id="ProtNLM"/>
    </source>
</evidence>
<comment type="similarity">
    <text evidence="1">Belongs to the replication factor A protein 1 family.</text>
</comment>
<dbReference type="FunFam" id="2.40.50.140:FF:000041">
    <property type="entry name" value="Replication protein A subunit"/>
    <property type="match status" value="1"/>
</dbReference>
<reference evidence="7 8" key="1">
    <citation type="submission" date="2008-07" db="EMBL/GenBank/DDBJ databases">
        <authorList>
            <person name="El-Sayed N."/>
            <person name="Caler E."/>
            <person name="Inman J."/>
            <person name="Amedeo P."/>
            <person name="Hass B."/>
            <person name="Wortman J."/>
        </authorList>
    </citation>
    <scope>NUCLEOTIDE SEQUENCE [LARGE SCALE GENOMIC DNA]</scope>
    <source>
        <strain evidence="8">ATCC 50983 / TXsc</strain>
    </source>
</reference>
<protein>
    <recommendedName>
        <fullName evidence="9">OB domain-containing protein</fullName>
    </recommendedName>
</protein>
<evidence type="ECO:0000256" key="4">
    <source>
        <dbReference type="ARBA" id="ARBA00022833"/>
    </source>
</evidence>
<accession>C5LS31</accession>